<dbReference type="InterPro" id="IPR024072">
    <property type="entry name" value="DHFR-like_dom_sf"/>
</dbReference>
<dbReference type="InterPro" id="IPR002734">
    <property type="entry name" value="RibDG_C"/>
</dbReference>
<dbReference type="SUPFAM" id="SSF53597">
    <property type="entry name" value="Dihydrofolate reductase-like"/>
    <property type="match status" value="1"/>
</dbReference>
<proteinExistence type="predicted"/>
<dbReference type="InterPro" id="IPR050765">
    <property type="entry name" value="Riboflavin_Biosynth_HTPR"/>
</dbReference>
<comment type="caution">
    <text evidence="3">The sequence shown here is derived from an EMBL/GenBank/DDBJ whole genome shotgun (WGS) entry which is preliminary data.</text>
</comment>
<dbReference type="Gene3D" id="3.40.430.10">
    <property type="entry name" value="Dihydrofolate Reductase, subunit A"/>
    <property type="match status" value="1"/>
</dbReference>
<dbReference type="Pfam" id="PF01872">
    <property type="entry name" value="RibD_C"/>
    <property type="match status" value="1"/>
</dbReference>
<dbReference type="PANTHER" id="PTHR38011">
    <property type="entry name" value="DIHYDROFOLATE REDUCTASE FAMILY PROTEIN (AFU_ORTHOLOGUE AFUA_8G06820)"/>
    <property type="match status" value="1"/>
</dbReference>
<dbReference type="RefSeq" id="WP_187243220.1">
    <property type="nucleotide sequence ID" value="NZ_BAAAOK010000046.1"/>
</dbReference>
<dbReference type="EMBL" id="JABVEC010000007">
    <property type="protein sequence ID" value="MBC6466211.1"/>
    <property type="molecule type" value="Genomic_DNA"/>
</dbReference>
<organism evidence="3 4">
    <name type="scientific">Actinomadura alba</name>
    <dbReference type="NCBI Taxonomy" id="406431"/>
    <lineage>
        <taxon>Bacteria</taxon>
        <taxon>Bacillati</taxon>
        <taxon>Actinomycetota</taxon>
        <taxon>Actinomycetes</taxon>
        <taxon>Streptosporangiales</taxon>
        <taxon>Thermomonosporaceae</taxon>
        <taxon>Actinomadura</taxon>
    </lineage>
</organism>
<accession>A0ABR7LN86</accession>
<evidence type="ECO:0000313" key="4">
    <source>
        <dbReference type="Proteomes" id="UP000805614"/>
    </source>
</evidence>
<feature type="domain" description="Bacterial bifunctional deaminase-reductase C-terminal" evidence="2">
    <location>
        <begin position="2"/>
        <end position="187"/>
    </location>
</feature>
<feature type="region of interest" description="Disordered" evidence="1">
    <location>
        <begin position="12"/>
        <end position="32"/>
    </location>
</feature>
<evidence type="ECO:0000256" key="1">
    <source>
        <dbReference type="SAM" id="MobiDB-lite"/>
    </source>
</evidence>
<evidence type="ECO:0000313" key="3">
    <source>
        <dbReference type="EMBL" id="MBC6466211.1"/>
    </source>
</evidence>
<name>A0ABR7LN86_9ACTN</name>
<sequence length="205" mass="22732">MKLTMTTFLSLDGVMQGPGGPEEDRSGGFDRGGWQFPYADEDMGTFVTEWFSAADGFVLGRRTYEIFAAYWPQVTDEDDPVASRLNNLPKYVASTTLDRADWNNSTLISSNVAEEVAKLKEQPGNELQIHGSGALARTLMEHDLIDEYRLWIYPVVLGSGRRLFQDGATPSALRLVETRTTSTGVVVHVYQPAGRPEYGTFGLDQ</sequence>
<evidence type="ECO:0000259" key="2">
    <source>
        <dbReference type="Pfam" id="PF01872"/>
    </source>
</evidence>
<keyword evidence="4" id="KW-1185">Reference proteome</keyword>
<reference evidence="3 4" key="1">
    <citation type="submission" date="2020-06" db="EMBL/GenBank/DDBJ databases">
        <title>Actinomadura xiongansis sp. nov., isolated from soil of Baiyangdian.</title>
        <authorList>
            <person name="Zhang X."/>
        </authorList>
    </citation>
    <scope>NUCLEOTIDE SEQUENCE [LARGE SCALE GENOMIC DNA]</scope>
    <source>
        <strain evidence="3 4">HBUM206468</strain>
    </source>
</reference>
<protein>
    <submittedName>
        <fullName evidence="3">Dihydrofolate reductase family protein</fullName>
    </submittedName>
</protein>
<dbReference type="Proteomes" id="UP000805614">
    <property type="component" value="Unassembled WGS sequence"/>
</dbReference>
<gene>
    <name evidence="3" type="ORF">HKK74_11970</name>
</gene>
<dbReference type="PANTHER" id="PTHR38011:SF2">
    <property type="entry name" value="BIFUNCTIONAL DEAMINASE-REDUCTASE DOMAIN PROTEIN"/>
    <property type="match status" value="1"/>
</dbReference>